<organism evidence="4 5">
    <name type="scientific">Xylocopa violacea</name>
    <name type="common">Violet carpenter bee</name>
    <name type="synonym">Apis violacea</name>
    <dbReference type="NCBI Taxonomy" id="135666"/>
    <lineage>
        <taxon>Eukaryota</taxon>
        <taxon>Metazoa</taxon>
        <taxon>Ecdysozoa</taxon>
        <taxon>Arthropoda</taxon>
        <taxon>Hexapoda</taxon>
        <taxon>Insecta</taxon>
        <taxon>Pterygota</taxon>
        <taxon>Neoptera</taxon>
        <taxon>Endopterygota</taxon>
        <taxon>Hymenoptera</taxon>
        <taxon>Apocrita</taxon>
        <taxon>Aculeata</taxon>
        <taxon>Apoidea</taxon>
        <taxon>Anthophila</taxon>
        <taxon>Apidae</taxon>
        <taxon>Xylocopa</taxon>
        <taxon>Xylocopa</taxon>
    </lineage>
</organism>
<feature type="compositionally biased region" description="Low complexity" evidence="2">
    <location>
        <begin position="211"/>
        <end position="235"/>
    </location>
</feature>
<keyword evidence="1" id="KW-0143">Chaperone</keyword>
<feature type="compositionally biased region" description="Basic residues" evidence="2">
    <location>
        <begin position="689"/>
        <end position="698"/>
    </location>
</feature>
<feature type="compositionally biased region" description="Basic and acidic residues" evidence="2">
    <location>
        <begin position="516"/>
        <end position="547"/>
    </location>
</feature>
<feature type="domain" description="BAG" evidence="3">
    <location>
        <begin position="379"/>
        <end position="457"/>
    </location>
</feature>
<dbReference type="InterPro" id="IPR039773">
    <property type="entry name" value="BAG_chaperone_regulator"/>
</dbReference>
<feature type="compositionally biased region" description="Low complexity" evidence="2">
    <location>
        <begin position="346"/>
        <end position="366"/>
    </location>
</feature>
<evidence type="ECO:0000313" key="5">
    <source>
        <dbReference type="Proteomes" id="UP001642520"/>
    </source>
</evidence>
<proteinExistence type="predicted"/>
<feature type="compositionally biased region" description="Polar residues" evidence="2">
    <location>
        <begin position="316"/>
        <end position="334"/>
    </location>
</feature>
<comment type="caution">
    <text evidence="4">The sequence shown here is derived from an EMBL/GenBank/DDBJ whole genome shotgun (WGS) entry which is preliminary data.</text>
</comment>
<dbReference type="EMBL" id="CAXAJV020001300">
    <property type="protein sequence ID" value="CAL7950943.1"/>
    <property type="molecule type" value="Genomic_DNA"/>
</dbReference>
<dbReference type="PROSITE" id="PS51035">
    <property type="entry name" value="BAG"/>
    <property type="match status" value="1"/>
</dbReference>
<dbReference type="SMART" id="SM00264">
    <property type="entry name" value="BAG"/>
    <property type="match status" value="1"/>
</dbReference>
<feature type="compositionally biased region" description="Basic and acidic residues" evidence="2">
    <location>
        <begin position="246"/>
        <end position="267"/>
    </location>
</feature>
<feature type="region of interest" description="Disordered" evidence="2">
    <location>
        <begin position="54"/>
        <end position="383"/>
    </location>
</feature>
<name>A0ABP1PGL8_XYLVO</name>
<evidence type="ECO:0000259" key="3">
    <source>
        <dbReference type="PROSITE" id="PS51035"/>
    </source>
</evidence>
<dbReference type="PANTHER" id="PTHR12329">
    <property type="entry name" value="BCL2-ASSOCIATED ATHANOGENE"/>
    <property type="match status" value="1"/>
</dbReference>
<feature type="compositionally biased region" description="Basic and acidic residues" evidence="2">
    <location>
        <begin position="150"/>
        <end position="163"/>
    </location>
</feature>
<feature type="compositionally biased region" description="Polar residues" evidence="2">
    <location>
        <begin position="566"/>
        <end position="575"/>
    </location>
</feature>
<reference evidence="4 5" key="1">
    <citation type="submission" date="2024-08" db="EMBL/GenBank/DDBJ databases">
        <authorList>
            <person name="Will J Nash"/>
            <person name="Angela Man"/>
            <person name="Seanna McTaggart"/>
            <person name="Kendall Baker"/>
            <person name="Tom Barker"/>
            <person name="Leah Catchpole"/>
            <person name="Alex Durrant"/>
            <person name="Karim Gharbi"/>
            <person name="Naomi Irish"/>
            <person name="Gemy Kaithakottil"/>
            <person name="Debby Ku"/>
            <person name="Aaliyah Providence"/>
            <person name="Felix Shaw"/>
            <person name="David Swarbreck"/>
            <person name="Chris Watkins"/>
            <person name="Ann M. McCartney"/>
            <person name="Giulio Formenti"/>
            <person name="Alice Mouton"/>
            <person name="Noel Vella"/>
            <person name="Bjorn M von Reumont"/>
            <person name="Adriana Vella"/>
            <person name="Wilfried Haerty"/>
        </authorList>
    </citation>
    <scope>NUCLEOTIDE SEQUENCE [LARGE SCALE GENOMIC DNA]</scope>
</reference>
<protein>
    <recommendedName>
        <fullName evidence="3">BAG domain-containing protein</fullName>
    </recommendedName>
</protein>
<feature type="region of interest" description="Disordered" evidence="2">
    <location>
        <begin position="452"/>
        <end position="720"/>
    </location>
</feature>
<evidence type="ECO:0000256" key="1">
    <source>
        <dbReference type="ARBA" id="ARBA00023186"/>
    </source>
</evidence>
<accession>A0ABP1PGL8</accession>
<feature type="compositionally biased region" description="Polar residues" evidence="2">
    <location>
        <begin position="165"/>
        <end position="180"/>
    </location>
</feature>
<dbReference type="Gene3D" id="1.20.58.120">
    <property type="entry name" value="BAG domain"/>
    <property type="match status" value="1"/>
</dbReference>
<feature type="compositionally biased region" description="Basic and acidic residues" evidence="2">
    <location>
        <begin position="576"/>
        <end position="614"/>
    </location>
</feature>
<feature type="compositionally biased region" description="Basic and acidic residues" evidence="2">
    <location>
        <begin position="489"/>
        <end position="500"/>
    </location>
</feature>
<sequence length="720" mass="81751">MDSPVIVDKASEFGEPIDLDRPFPAFPFDDDGFGRRSDIRAHLDDLAARHPEFADHLLGPPWGDIPFHGTFRNRNRDSGNGGRNSFQQGYSDEDARSQASGSSAASGTSASSHGEAEANQNHQDKSSSSEQTDRRSQIPQYGLRNTVDIGQHHHNMENPDRGNRSQRSMSAPPENRQSVNQQQPQQQDQQTQPQGQQRYVSRIDITPQHNQPQQQQKTQQQPQQPQQPQQKPQQQSTVRHIPIFVEGRDEPVIPRSFEESPHFRREPSPTQFHAPPHFAQRSSPFGQHFGGRHQWSPHFQESFYPPSGSFEHPSRRQQQSHTFQHPRQQQFTERQPQKEHYEQPRQQRSQQQPQQQPQQPQQQQQQETPKPKPALPKDPLERVALVQKEVDSLAEQVKQYSGNSRTDKQYIYLDEMLTRELIKLDDIETEGRDNVRQARKNAIKTIQETISLLESKAPLPSQQTSPEEQEKQEDQALSNPEEAGQTESMDVHQKPEESQTKEPIPLPPGPSSPTKKSTEANEPSTEKVEDSGKDQTENVQQEDKQTSDEPIDTAPSDKQEIASVEVEQNSEQASVTEEKKEAEAPDEKEQESTAEEKKTGVAAEKAEENVEQNKVENIPEEQKAESASEEKKADDTGNEKKKEKKGDEKENISKEKESEKTDNKQSGKEKQQKPEKMEVESEVKQSPKSQKKGKKTKKQAPVSDKPIPLPAPESTETNAK</sequence>
<dbReference type="Proteomes" id="UP001642520">
    <property type="component" value="Unassembled WGS sequence"/>
</dbReference>
<dbReference type="InterPro" id="IPR036533">
    <property type="entry name" value="BAG_dom_sf"/>
</dbReference>
<evidence type="ECO:0000256" key="2">
    <source>
        <dbReference type="SAM" id="MobiDB-lite"/>
    </source>
</evidence>
<feature type="compositionally biased region" description="Basic and acidic residues" evidence="2">
    <location>
        <begin position="620"/>
        <end position="685"/>
    </location>
</feature>
<keyword evidence="5" id="KW-1185">Reference proteome</keyword>
<gene>
    <name evidence="4" type="ORF">XYLVIOL_LOCUS10279</name>
</gene>
<evidence type="ECO:0000313" key="4">
    <source>
        <dbReference type="EMBL" id="CAL7950943.1"/>
    </source>
</evidence>
<dbReference type="InterPro" id="IPR003103">
    <property type="entry name" value="BAG_domain"/>
</dbReference>
<dbReference type="PANTHER" id="PTHR12329:SF5">
    <property type="entry name" value="STARVIN, ISOFORM E"/>
    <property type="match status" value="1"/>
</dbReference>
<feature type="compositionally biased region" description="Low complexity" evidence="2">
    <location>
        <begin position="181"/>
        <end position="197"/>
    </location>
</feature>
<feature type="compositionally biased region" description="Low complexity" evidence="2">
    <location>
        <begin position="97"/>
        <end position="113"/>
    </location>
</feature>
<dbReference type="Pfam" id="PF02179">
    <property type="entry name" value="BAG"/>
    <property type="match status" value="1"/>
</dbReference>
<feature type="compositionally biased region" description="Basic and acidic residues" evidence="2">
    <location>
        <begin position="122"/>
        <end position="136"/>
    </location>
</feature>
<feature type="compositionally biased region" description="Basic and acidic residues" evidence="2">
    <location>
        <begin position="335"/>
        <end position="345"/>
    </location>
</feature>
<dbReference type="SUPFAM" id="SSF63491">
    <property type="entry name" value="BAG domain"/>
    <property type="match status" value="1"/>
</dbReference>